<proteinExistence type="predicted"/>
<dbReference type="EMBL" id="JBHLWN010000074">
    <property type="protein sequence ID" value="MFC0214489.1"/>
    <property type="molecule type" value="Genomic_DNA"/>
</dbReference>
<evidence type="ECO:0000313" key="8">
    <source>
        <dbReference type="EMBL" id="MFC0214489.1"/>
    </source>
</evidence>
<dbReference type="InterPro" id="IPR020846">
    <property type="entry name" value="MFS_dom"/>
</dbReference>
<feature type="transmembrane region" description="Helical" evidence="6">
    <location>
        <begin position="172"/>
        <end position="190"/>
    </location>
</feature>
<dbReference type="Proteomes" id="UP001589776">
    <property type="component" value="Unassembled WGS sequence"/>
</dbReference>
<dbReference type="InterPro" id="IPR036259">
    <property type="entry name" value="MFS_trans_sf"/>
</dbReference>
<feature type="transmembrane region" description="Helical" evidence="6">
    <location>
        <begin position="221"/>
        <end position="242"/>
    </location>
</feature>
<feature type="domain" description="Major facilitator superfamily (MFS) profile" evidence="7">
    <location>
        <begin position="220"/>
        <end position="404"/>
    </location>
</feature>
<evidence type="ECO:0000256" key="2">
    <source>
        <dbReference type="ARBA" id="ARBA00022448"/>
    </source>
</evidence>
<gene>
    <name evidence="8" type="ORF">ACFFK0_18825</name>
</gene>
<dbReference type="InterPro" id="IPR011701">
    <property type="entry name" value="MFS"/>
</dbReference>
<keyword evidence="9" id="KW-1185">Reference proteome</keyword>
<dbReference type="SUPFAM" id="SSF103473">
    <property type="entry name" value="MFS general substrate transporter"/>
    <property type="match status" value="1"/>
</dbReference>
<dbReference type="Gene3D" id="1.20.1250.20">
    <property type="entry name" value="MFS general substrate transporter like domains"/>
    <property type="match status" value="2"/>
</dbReference>
<organism evidence="8 9">
    <name type="scientific">Paenibacillus chartarius</name>
    <dbReference type="NCBI Taxonomy" id="747481"/>
    <lineage>
        <taxon>Bacteria</taxon>
        <taxon>Bacillati</taxon>
        <taxon>Bacillota</taxon>
        <taxon>Bacilli</taxon>
        <taxon>Bacillales</taxon>
        <taxon>Paenibacillaceae</taxon>
        <taxon>Paenibacillus</taxon>
    </lineage>
</organism>
<keyword evidence="4 6" id="KW-1133">Transmembrane helix</keyword>
<dbReference type="PANTHER" id="PTHR23526">
    <property type="entry name" value="INTEGRAL MEMBRANE TRANSPORT PROTEIN-RELATED"/>
    <property type="match status" value="1"/>
</dbReference>
<feature type="transmembrane region" description="Helical" evidence="6">
    <location>
        <begin position="262"/>
        <end position="280"/>
    </location>
</feature>
<feature type="transmembrane region" description="Helical" evidence="6">
    <location>
        <begin position="143"/>
        <end position="166"/>
    </location>
</feature>
<dbReference type="RefSeq" id="WP_377471862.1">
    <property type="nucleotide sequence ID" value="NZ_JBHLWN010000074.1"/>
</dbReference>
<comment type="subcellular location">
    <subcellularLocation>
        <location evidence="1">Cell membrane</location>
        <topology evidence="1">Multi-pass membrane protein</topology>
    </subcellularLocation>
</comment>
<keyword evidence="5 6" id="KW-0472">Membrane</keyword>
<evidence type="ECO:0000256" key="6">
    <source>
        <dbReference type="SAM" id="Phobius"/>
    </source>
</evidence>
<evidence type="ECO:0000259" key="7">
    <source>
        <dbReference type="PROSITE" id="PS50850"/>
    </source>
</evidence>
<dbReference type="InterPro" id="IPR052528">
    <property type="entry name" value="Sugar_transport-like"/>
</dbReference>
<reference evidence="8 9" key="1">
    <citation type="submission" date="2024-09" db="EMBL/GenBank/DDBJ databases">
        <authorList>
            <person name="Sun Q."/>
            <person name="Mori K."/>
        </authorList>
    </citation>
    <scope>NUCLEOTIDE SEQUENCE [LARGE SCALE GENOMIC DNA]</scope>
    <source>
        <strain evidence="8 9">CCM 7759</strain>
    </source>
</reference>
<dbReference type="PROSITE" id="PS50850">
    <property type="entry name" value="MFS"/>
    <property type="match status" value="1"/>
</dbReference>
<name>A0ABV6DPA8_9BACL</name>
<keyword evidence="3 6" id="KW-0812">Transmembrane</keyword>
<evidence type="ECO:0000256" key="1">
    <source>
        <dbReference type="ARBA" id="ARBA00004651"/>
    </source>
</evidence>
<feature type="transmembrane region" description="Helical" evidence="6">
    <location>
        <begin position="21"/>
        <end position="42"/>
    </location>
</feature>
<dbReference type="Pfam" id="PF07690">
    <property type="entry name" value="MFS_1"/>
    <property type="match status" value="1"/>
</dbReference>
<sequence>MINSIIQKLGLHMNPETKHNFFSDFGAAVIFSLFNVAFNQFYMPFAIRQGASNVEVGLLAAAPAIGLLFSPLWAGWMQQRSPKPFVIIPNLIGRLLLLIPAFFGAPAVYVTTALVYHLLMGIQAPAYATLVTRMYQPELRGRLMGYVRVAMGALMIPLAYIVGLWTDQAGPSGPLVAAALTGGLSILSLARVREFPVKTSGTTRRSTFMEQIRLVSKHRGLLVFFAATTLSGFGNILASPLYQIVQVNELQLNNAQIGIARMAYYLCLLTAFFVVGWAIDRYSARHTLVYGIAAFAIVPMLYGLFPSYTAVIIGSGVQGIGDAIWDIGILAFVFRVMPGKEGIVFGLHLMLFGIRGTIAPLLSTALTDHVPLAALFLAASLFGWLGTLLFAWKAKEADRESAME</sequence>
<evidence type="ECO:0000256" key="5">
    <source>
        <dbReference type="ARBA" id="ARBA00023136"/>
    </source>
</evidence>
<evidence type="ECO:0000256" key="4">
    <source>
        <dbReference type="ARBA" id="ARBA00022989"/>
    </source>
</evidence>
<feature type="transmembrane region" description="Helical" evidence="6">
    <location>
        <begin position="54"/>
        <end position="73"/>
    </location>
</feature>
<dbReference type="PANTHER" id="PTHR23526:SF2">
    <property type="entry name" value="MAJOR FACILITATOR SUPERFAMILY (MFS) PROFILE DOMAIN-CONTAINING PROTEIN"/>
    <property type="match status" value="1"/>
</dbReference>
<evidence type="ECO:0000313" key="9">
    <source>
        <dbReference type="Proteomes" id="UP001589776"/>
    </source>
</evidence>
<comment type="caution">
    <text evidence="8">The sequence shown here is derived from an EMBL/GenBank/DDBJ whole genome shotgun (WGS) entry which is preliminary data.</text>
</comment>
<feature type="transmembrane region" description="Helical" evidence="6">
    <location>
        <begin position="311"/>
        <end position="333"/>
    </location>
</feature>
<feature type="transmembrane region" description="Helical" evidence="6">
    <location>
        <begin position="287"/>
        <end position="305"/>
    </location>
</feature>
<keyword evidence="2" id="KW-0813">Transport</keyword>
<feature type="transmembrane region" description="Helical" evidence="6">
    <location>
        <begin position="345"/>
        <end position="366"/>
    </location>
</feature>
<accession>A0ABV6DPA8</accession>
<protein>
    <submittedName>
        <fullName evidence="8">MFS transporter</fullName>
    </submittedName>
</protein>
<evidence type="ECO:0000256" key="3">
    <source>
        <dbReference type="ARBA" id="ARBA00022692"/>
    </source>
</evidence>
<feature type="transmembrane region" description="Helical" evidence="6">
    <location>
        <begin position="372"/>
        <end position="392"/>
    </location>
</feature>